<dbReference type="GO" id="GO:0008483">
    <property type="term" value="F:transaminase activity"/>
    <property type="evidence" value="ECO:0007669"/>
    <property type="project" value="UniProtKB-KW"/>
</dbReference>
<dbReference type="SUPFAM" id="SSF53383">
    <property type="entry name" value="PLP-dependent transferases"/>
    <property type="match status" value="1"/>
</dbReference>
<accession>A0ABR7HVS3</accession>
<gene>
    <name evidence="7" type="ORF">H8S34_12125</name>
</gene>
<dbReference type="InterPro" id="IPR015422">
    <property type="entry name" value="PyrdxlP-dep_Trfase_small"/>
</dbReference>
<evidence type="ECO:0000259" key="6">
    <source>
        <dbReference type="Pfam" id="PF00266"/>
    </source>
</evidence>
<comment type="cofactor">
    <cofactor evidence="1">
        <name>pyridoxal 5'-phosphate</name>
        <dbReference type="ChEBI" id="CHEBI:597326"/>
    </cofactor>
</comment>
<comment type="similarity">
    <text evidence="2">Belongs to the class-V pyridoxal-phosphate-dependent aminotransferase family. Csd subfamily.</text>
</comment>
<dbReference type="Gene3D" id="3.90.1150.10">
    <property type="entry name" value="Aspartate Aminotransferase, domain 1"/>
    <property type="match status" value="1"/>
</dbReference>
<dbReference type="PANTHER" id="PTHR43586:SF4">
    <property type="entry name" value="ISOPENICILLIN N EPIMERASE"/>
    <property type="match status" value="1"/>
</dbReference>
<evidence type="ECO:0000256" key="4">
    <source>
        <dbReference type="ARBA" id="ARBA00022898"/>
    </source>
</evidence>
<evidence type="ECO:0000256" key="5">
    <source>
        <dbReference type="ARBA" id="ARBA00050776"/>
    </source>
</evidence>
<dbReference type="InterPro" id="IPR000192">
    <property type="entry name" value="Aminotrans_V_dom"/>
</dbReference>
<evidence type="ECO:0000313" key="7">
    <source>
        <dbReference type="EMBL" id="MBC5731566.1"/>
    </source>
</evidence>
<dbReference type="InterPro" id="IPR010969">
    <property type="entry name" value="Cys_dSase-rel_unknwn_funct"/>
</dbReference>
<dbReference type="Gene3D" id="3.40.640.10">
    <property type="entry name" value="Type I PLP-dependent aspartate aminotransferase-like (Major domain)"/>
    <property type="match status" value="1"/>
</dbReference>
<dbReference type="RefSeq" id="WP_186964108.1">
    <property type="nucleotide sequence ID" value="NZ_JACOPR010000008.1"/>
</dbReference>
<sequence>MIYLDTAATSRQKPELVYQRAAQAMRETANPGRGGHAPALEAGRMVYAVREQVSAFFRVGEAERVVFTSNATDALNLAIQGMARPGGHIVSTTMEHNSVLRPLRALEARGVRHTLVQGDPGSGVVTAAQVAAALEPETCLVVCTHVSNVTGTQMPVEEIGALCRARGIPFLVDASQSAGVCELDMEAMGIDLLACPGHKGLLALPGTGLLCLGPNVRPEPLKQGGTGSFSEYLEQPDLLPDRYESGTLNTVGIASLGAGLEYLEERGLESIRRHEQALCEQFLSGLRAIPGIEIYGAGDARRQTAVVSFNLRGMDCAQAAFRLDREYGICMRAGLHCAPLAHRTVGSFPQGSLRASMGPFNTEEEIEQTLSALSTLSR</sequence>
<comment type="caution">
    <text evidence="7">The sequence shown here is derived from an EMBL/GenBank/DDBJ whole genome shotgun (WGS) entry which is preliminary data.</text>
</comment>
<reference evidence="7 8" key="1">
    <citation type="submission" date="2020-08" db="EMBL/GenBank/DDBJ databases">
        <title>Genome public.</title>
        <authorList>
            <person name="Liu C."/>
            <person name="Sun Q."/>
        </authorList>
    </citation>
    <scope>NUCLEOTIDE SEQUENCE [LARGE SCALE GENOMIC DNA]</scope>
    <source>
        <strain evidence="7 8">New-38</strain>
    </source>
</reference>
<feature type="domain" description="Aminotransferase class V" evidence="6">
    <location>
        <begin position="2"/>
        <end position="368"/>
    </location>
</feature>
<proteinExistence type="inferred from homology"/>
<comment type="catalytic activity">
    <reaction evidence="5">
        <text>(sulfur carrier)-H + L-cysteine = (sulfur carrier)-SH + L-alanine</text>
        <dbReference type="Rhea" id="RHEA:43892"/>
        <dbReference type="Rhea" id="RHEA-COMP:14737"/>
        <dbReference type="Rhea" id="RHEA-COMP:14739"/>
        <dbReference type="ChEBI" id="CHEBI:29917"/>
        <dbReference type="ChEBI" id="CHEBI:35235"/>
        <dbReference type="ChEBI" id="CHEBI:57972"/>
        <dbReference type="ChEBI" id="CHEBI:64428"/>
        <dbReference type="EC" id="2.8.1.7"/>
    </reaction>
</comment>
<evidence type="ECO:0000313" key="8">
    <source>
        <dbReference type="Proteomes" id="UP000660021"/>
    </source>
</evidence>
<keyword evidence="7" id="KW-0032">Aminotransferase</keyword>
<name>A0ABR7HVS3_9FIRM</name>
<organism evidence="7 8">
    <name type="scientific">Pseudoflavonifractor hominis</name>
    <dbReference type="NCBI Taxonomy" id="2763059"/>
    <lineage>
        <taxon>Bacteria</taxon>
        <taxon>Bacillati</taxon>
        <taxon>Bacillota</taxon>
        <taxon>Clostridia</taxon>
        <taxon>Eubacteriales</taxon>
        <taxon>Oscillospiraceae</taxon>
        <taxon>Pseudoflavonifractor</taxon>
    </lineage>
</organism>
<keyword evidence="4" id="KW-0663">Pyridoxal phosphate</keyword>
<keyword evidence="7" id="KW-0808">Transferase</keyword>
<dbReference type="EMBL" id="JACOPR010000008">
    <property type="protein sequence ID" value="MBC5731566.1"/>
    <property type="molecule type" value="Genomic_DNA"/>
</dbReference>
<dbReference type="InterPro" id="IPR015421">
    <property type="entry name" value="PyrdxlP-dep_Trfase_major"/>
</dbReference>
<keyword evidence="8" id="KW-1185">Reference proteome</keyword>
<protein>
    <recommendedName>
        <fullName evidence="3">cysteine desulfurase</fullName>
        <ecNumber evidence="3">2.8.1.7</ecNumber>
    </recommendedName>
</protein>
<dbReference type="InterPro" id="IPR016454">
    <property type="entry name" value="Cysteine_dSase"/>
</dbReference>
<dbReference type="InterPro" id="IPR015424">
    <property type="entry name" value="PyrdxlP-dep_Trfase"/>
</dbReference>
<evidence type="ECO:0000256" key="3">
    <source>
        <dbReference type="ARBA" id="ARBA00012239"/>
    </source>
</evidence>
<dbReference type="EC" id="2.8.1.7" evidence="3"/>
<evidence type="ECO:0000256" key="2">
    <source>
        <dbReference type="ARBA" id="ARBA00010447"/>
    </source>
</evidence>
<dbReference type="NCBIfam" id="TIGR01977">
    <property type="entry name" value="am_tr_V_EF2568"/>
    <property type="match status" value="1"/>
</dbReference>
<dbReference type="PIRSF" id="PIRSF005572">
    <property type="entry name" value="NifS"/>
    <property type="match status" value="1"/>
</dbReference>
<dbReference type="Pfam" id="PF00266">
    <property type="entry name" value="Aminotran_5"/>
    <property type="match status" value="1"/>
</dbReference>
<dbReference type="PANTHER" id="PTHR43586">
    <property type="entry name" value="CYSTEINE DESULFURASE"/>
    <property type="match status" value="1"/>
</dbReference>
<dbReference type="Proteomes" id="UP000660021">
    <property type="component" value="Unassembled WGS sequence"/>
</dbReference>
<evidence type="ECO:0000256" key="1">
    <source>
        <dbReference type="ARBA" id="ARBA00001933"/>
    </source>
</evidence>